<dbReference type="PANTHER" id="PTHR43214:SF17">
    <property type="entry name" value="TRANSCRIPTIONAL REGULATORY PROTEIN RCSB"/>
    <property type="match status" value="1"/>
</dbReference>
<dbReference type="Pfam" id="PF00072">
    <property type="entry name" value="Response_reg"/>
    <property type="match status" value="1"/>
</dbReference>
<reference evidence="8" key="1">
    <citation type="submission" date="2017-09" db="EMBL/GenBank/DDBJ databases">
        <authorList>
            <person name="Varghese N."/>
            <person name="Submissions S."/>
        </authorList>
    </citation>
    <scope>NUCLEOTIDE SEQUENCE [LARGE SCALE GENOMIC DNA]</scope>
    <source>
        <strain evidence="8">JKS000234</strain>
    </source>
</reference>
<dbReference type="CDD" id="cd17535">
    <property type="entry name" value="REC_NarL-like"/>
    <property type="match status" value="1"/>
</dbReference>
<dbReference type="Pfam" id="PF00196">
    <property type="entry name" value="GerE"/>
    <property type="match status" value="1"/>
</dbReference>
<evidence type="ECO:0000256" key="4">
    <source>
        <dbReference type="PROSITE-ProRule" id="PRU00169"/>
    </source>
</evidence>
<feature type="domain" description="HTH luxR-type" evidence="5">
    <location>
        <begin position="190"/>
        <end position="255"/>
    </location>
</feature>
<dbReference type="CDD" id="cd06170">
    <property type="entry name" value="LuxR_C_like"/>
    <property type="match status" value="1"/>
</dbReference>
<dbReference type="SUPFAM" id="SSF46894">
    <property type="entry name" value="C-terminal effector domain of the bipartite response regulators"/>
    <property type="match status" value="1"/>
</dbReference>
<dbReference type="InterPro" id="IPR011006">
    <property type="entry name" value="CheY-like_superfamily"/>
</dbReference>
<keyword evidence="2" id="KW-0902">Two-component regulatory system</keyword>
<dbReference type="GO" id="GO:0006355">
    <property type="term" value="P:regulation of DNA-templated transcription"/>
    <property type="evidence" value="ECO:0007669"/>
    <property type="project" value="InterPro"/>
</dbReference>
<dbReference type="Gene3D" id="3.40.50.2300">
    <property type="match status" value="1"/>
</dbReference>
<dbReference type="PROSITE" id="PS50043">
    <property type="entry name" value="HTH_LUXR_2"/>
    <property type="match status" value="1"/>
</dbReference>
<dbReference type="InterPro" id="IPR016032">
    <property type="entry name" value="Sig_transdc_resp-reg_C-effctor"/>
</dbReference>
<dbReference type="GO" id="GO:0000160">
    <property type="term" value="P:phosphorelay signal transduction system"/>
    <property type="evidence" value="ECO:0007669"/>
    <property type="project" value="InterPro"/>
</dbReference>
<dbReference type="EMBL" id="OCMY01000001">
    <property type="protein sequence ID" value="SOD36288.1"/>
    <property type="molecule type" value="Genomic_DNA"/>
</dbReference>
<evidence type="ECO:0000259" key="5">
    <source>
        <dbReference type="PROSITE" id="PS50043"/>
    </source>
</evidence>
<dbReference type="AlphaFoldDB" id="A0A286BQ87"/>
<name>A0A286BQ87_9GAMM</name>
<dbReference type="InterPro" id="IPR058245">
    <property type="entry name" value="NreC/VraR/RcsB-like_REC"/>
</dbReference>
<evidence type="ECO:0000256" key="2">
    <source>
        <dbReference type="ARBA" id="ARBA00023012"/>
    </source>
</evidence>
<organism evidence="7 8">
    <name type="scientific">Candidatus Pantoea floridensis</name>
    <dbReference type="NCBI Taxonomy" id="1938870"/>
    <lineage>
        <taxon>Bacteria</taxon>
        <taxon>Pseudomonadati</taxon>
        <taxon>Pseudomonadota</taxon>
        <taxon>Gammaproteobacteria</taxon>
        <taxon>Enterobacterales</taxon>
        <taxon>Erwiniaceae</taxon>
        <taxon>Pantoea</taxon>
    </lineage>
</organism>
<dbReference type="Proteomes" id="UP000219271">
    <property type="component" value="Unassembled WGS sequence"/>
</dbReference>
<sequence>MSTDYQGYRYHLNALQKLMCVKPMKYSIIPTKISVILLDDHPMIRYSFEYMACQHPDIVVLGCFSSSSELMNSLLVEKPDVLVLDYILNEGELDGLSLIRKILAHYPDMRILMASSVETLALIRAAFQLGVRGYINKREESANFFEAIRTLAANKLYIPTDLDVELSQLSGCKRRAAGLTNDDKPSLPMRERLNLLLTPREAEVIYCFLNGMTVLEIAKKLKRSRKTISGHKQAGMKKLGINSDPELFKIHDELFK</sequence>
<keyword evidence="3 7" id="KW-0238">DNA-binding</keyword>
<keyword evidence="1 4" id="KW-0597">Phosphoprotein</keyword>
<dbReference type="SMART" id="SM00448">
    <property type="entry name" value="REC"/>
    <property type="match status" value="1"/>
</dbReference>
<dbReference type="RefSeq" id="WP_320204457.1">
    <property type="nucleotide sequence ID" value="NZ_OCMY01000001.1"/>
</dbReference>
<feature type="domain" description="Response regulatory" evidence="6">
    <location>
        <begin position="34"/>
        <end position="152"/>
    </location>
</feature>
<evidence type="ECO:0000256" key="1">
    <source>
        <dbReference type="ARBA" id="ARBA00022553"/>
    </source>
</evidence>
<dbReference type="SMART" id="SM00421">
    <property type="entry name" value="HTH_LUXR"/>
    <property type="match status" value="1"/>
</dbReference>
<keyword evidence="8" id="KW-1185">Reference proteome</keyword>
<dbReference type="InterPro" id="IPR000792">
    <property type="entry name" value="Tscrpt_reg_LuxR_C"/>
</dbReference>
<dbReference type="GO" id="GO:0003677">
    <property type="term" value="F:DNA binding"/>
    <property type="evidence" value="ECO:0007669"/>
    <property type="project" value="UniProtKB-KW"/>
</dbReference>
<dbReference type="SUPFAM" id="SSF52172">
    <property type="entry name" value="CheY-like"/>
    <property type="match status" value="1"/>
</dbReference>
<dbReference type="InterPro" id="IPR001789">
    <property type="entry name" value="Sig_transdc_resp-reg_receiver"/>
</dbReference>
<protein>
    <submittedName>
        <fullName evidence="7">DNA-binding response regulator, NarL/FixJ family, contains REC and HTH domains</fullName>
    </submittedName>
</protein>
<evidence type="ECO:0000313" key="8">
    <source>
        <dbReference type="Proteomes" id="UP000219271"/>
    </source>
</evidence>
<dbReference type="PROSITE" id="PS50110">
    <property type="entry name" value="RESPONSE_REGULATORY"/>
    <property type="match status" value="1"/>
</dbReference>
<evidence type="ECO:0000259" key="6">
    <source>
        <dbReference type="PROSITE" id="PS50110"/>
    </source>
</evidence>
<evidence type="ECO:0000256" key="3">
    <source>
        <dbReference type="ARBA" id="ARBA00023125"/>
    </source>
</evidence>
<accession>A0A286BQ87</accession>
<dbReference type="InterPro" id="IPR039420">
    <property type="entry name" value="WalR-like"/>
</dbReference>
<dbReference type="PANTHER" id="PTHR43214">
    <property type="entry name" value="TWO-COMPONENT RESPONSE REGULATOR"/>
    <property type="match status" value="1"/>
</dbReference>
<feature type="modified residue" description="4-aspartylphosphate" evidence="4">
    <location>
        <position position="85"/>
    </location>
</feature>
<proteinExistence type="predicted"/>
<evidence type="ECO:0000313" key="7">
    <source>
        <dbReference type="EMBL" id="SOD36288.1"/>
    </source>
</evidence>
<dbReference type="PRINTS" id="PR00038">
    <property type="entry name" value="HTHLUXR"/>
</dbReference>
<gene>
    <name evidence="7" type="ORF">SAMN06273570_0712</name>
</gene>